<accession>A0ABR3S1F1</accession>
<dbReference type="Gene3D" id="3.90.1300.10">
    <property type="entry name" value="Amidase signature (AS) domain"/>
    <property type="match status" value="1"/>
</dbReference>
<proteinExistence type="predicted"/>
<evidence type="ECO:0000313" key="3">
    <source>
        <dbReference type="Proteomes" id="UP001521785"/>
    </source>
</evidence>
<dbReference type="PANTHER" id="PTHR42678">
    <property type="entry name" value="AMIDASE"/>
    <property type="match status" value="1"/>
</dbReference>
<sequence>MVLLAYLWKAFVATTILTPLVSGVPSRGHGFPKLLDATASELTSGLDKGEFSSVDLVKAYIARILEVNATLHMVTELNPDALKIAKALDAERKAGKCRGYAFKPTMF</sequence>
<dbReference type="PANTHER" id="PTHR42678:SF34">
    <property type="entry name" value="OS04G0183300 PROTEIN"/>
    <property type="match status" value="1"/>
</dbReference>
<keyword evidence="3" id="KW-1185">Reference proteome</keyword>
<dbReference type="EMBL" id="JAKJXO020000002">
    <property type="protein sequence ID" value="KAL1610511.1"/>
    <property type="molecule type" value="Genomic_DNA"/>
</dbReference>
<dbReference type="InterPro" id="IPR036928">
    <property type="entry name" value="AS_sf"/>
</dbReference>
<evidence type="ECO:0000256" key="1">
    <source>
        <dbReference type="SAM" id="SignalP"/>
    </source>
</evidence>
<reference evidence="2 3" key="1">
    <citation type="submission" date="2024-02" db="EMBL/GenBank/DDBJ databases">
        <title>De novo assembly and annotation of 12 fungi associated with fruit tree decline syndrome in Ontario, Canada.</title>
        <authorList>
            <person name="Sulman M."/>
            <person name="Ellouze W."/>
            <person name="Ilyukhin E."/>
        </authorList>
    </citation>
    <scope>NUCLEOTIDE SEQUENCE [LARGE SCALE GENOMIC DNA]</scope>
    <source>
        <strain evidence="2 3">M42-189</strain>
    </source>
</reference>
<feature type="chain" id="PRO_5046381901" description="Amidase domain-containing protein" evidence="1">
    <location>
        <begin position="24"/>
        <end position="107"/>
    </location>
</feature>
<dbReference type="Proteomes" id="UP001521785">
    <property type="component" value="Unassembled WGS sequence"/>
</dbReference>
<protein>
    <recommendedName>
        <fullName evidence="4">Amidase domain-containing protein</fullName>
    </recommendedName>
</protein>
<dbReference type="SUPFAM" id="SSF75304">
    <property type="entry name" value="Amidase signature (AS) enzymes"/>
    <property type="match status" value="1"/>
</dbReference>
<feature type="signal peptide" evidence="1">
    <location>
        <begin position="1"/>
        <end position="23"/>
    </location>
</feature>
<keyword evidence="1" id="KW-0732">Signal</keyword>
<gene>
    <name evidence="2" type="ORF">SLS60_002180</name>
</gene>
<evidence type="ECO:0000313" key="2">
    <source>
        <dbReference type="EMBL" id="KAL1610511.1"/>
    </source>
</evidence>
<name>A0ABR3S1F1_9PLEO</name>
<comment type="caution">
    <text evidence="2">The sequence shown here is derived from an EMBL/GenBank/DDBJ whole genome shotgun (WGS) entry which is preliminary data.</text>
</comment>
<organism evidence="2 3">
    <name type="scientific">Paraconiothyrium brasiliense</name>
    <dbReference type="NCBI Taxonomy" id="300254"/>
    <lineage>
        <taxon>Eukaryota</taxon>
        <taxon>Fungi</taxon>
        <taxon>Dikarya</taxon>
        <taxon>Ascomycota</taxon>
        <taxon>Pezizomycotina</taxon>
        <taxon>Dothideomycetes</taxon>
        <taxon>Pleosporomycetidae</taxon>
        <taxon>Pleosporales</taxon>
        <taxon>Massarineae</taxon>
        <taxon>Didymosphaeriaceae</taxon>
        <taxon>Paraconiothyrium</taxon>
    </lineage>
</organism>
<evidence type="ECO:0008006" key="4">
    <source>
        <dbReference type="Google" id="ProtNLM"/>
    </source>
</evidence>